<feature type="transmembrane region" description="Helical" evidence="11">
    <location>
        <begin position="716"/>
        <end position="741"/>
    </location>
</feature>
<dbReference type="Gene3D" id="3.40.50.300">
    <property type="entry name" value="P-loop containing nucleotide triphosphate hydrolases"/>
    <property type="match status" value="2"/>
</dbReference>
<dbReference type="EMBL" id="CM017710">
    <property type="protein sequence ID" value="TYG49112.1"/>
    <property type="molecule type" value="Genomic_DNA"/>
</dbReference>
<comment type="catalytic activity">
    <reaction evidence="10">
        <text>ATP + H2O + xenobioticSide 1 = ADP + phosphate + xenobioticSide 2.</text>
        <dbReference type="EC" id="7.6.2.2"/>
    </reaction>
</comment>
<comment type="similarity">
    <text evidence="2">Belongs to the ABC transporter superfamily. ABCC family. Conjugate transporter (TC 3.A.1.208) subfamily.</text>
</comment>
<reference evidence="14 15" key="1">
    <citation type="submission" date="2019-06" db="EMBL/GenBank/DDBJ databases">
        <title>WGS assembly of Gossypium darwinii.</title>
        <authorList>
            <person name="Chen Z.J."/>
            <person name="Sreedasyam A."/>
            <person name="Ando A."/>
            <person name="Song Q."/>
            <person name="De L."/>
            <person name="Hulse-Kemp A."/>
            <person name="Ding M."/>
            <person name="Ye W."/>
            <person name="Kirkbride R."/>
            <person name="Jenkins J."/>
            <person name="Plott C."/>
            <person name="Lovell J."/>
            <person name="Lin Y.-M."/>
            <person name="Vaughn R."/>
            <person name="Liu B."/>
            <person name="Li W."/>
            <person name="Simpson S."/>
            <person name="Scheffler B."/>
            <person name="Saski C."/>
            <person name="Grover C."/>
            <person name="Hu G."/>
            <person name="Conover J."/>
            <person name="Carlson J."/>
            <person name="Shu S."/>
            <person name="Boston L."/>
            <person name="Williams M."/>
            <person name="Peterson D."/>
            <person name="Mcgee K."/>
            <person name="Jones D."/>
            <person name="Wendel J."/>
            <person name="Stelly D."/>
            <person name="Grimwood J."/>
            <person name="Schmutz J."/>
        </authorList>
    </citation>
    <scope>NUCLEOTIDE SEQUENCE [LARGE SCALE GENOMIC DNA]</scope>
    <source>
        <strain evidence="14">1808015.09</strain>
    </source>
</reference>
<dbReference type="InterPro" id="IPR011527">
    <property type="entry name" value="ABC1_TM_dom"/>
</dbReference>
<sequence>MSVSVSLLVQTSKSIKIVISVWWKSFSLLVSAIHIKLLFQTHNLPFFDLIQWPVNIMLLVFGFRNSISSSDTKCSEDHQVLYEPLFSSKAKKVQVGIGRASFLSKPTFSWINPLFSLGHSKLLTLEDIPSLVDEDEASLAYERFAQAWESLVRGNSLSNSNLVLRALAKVYFKENVLIDYSNHSEENRYEGLTILGCLVICKVVESLSQRRRFFSSRRSGMRMRSALMAAVYRKQHSTGEILNYIAVDAYRLGEFPWWLHSAWSLVLQLFMSNTFLFPLLICGVLNVPFANVLQKCQSQFMVAQDERLRLTSEVLNNMKIIKLQSWEEKFKNMIETRLENEFKWLAKEQISKAYGTVLYWISPTIISSVIFLGCAYLGSAALNASTIFTVLATLRSMGEPITMIPGALSVMMQVKVSTERINAFLLGDELNSEEPLISKQSSDKSVVIQAGNFSWDTELTVATLRDVNLEMKKGQKIAVCGPVGAGKSSILHVMLGEIPKISGTVYVYGSIAYVSQTSWIQSGTIRDNILYGKPMDEERYKKAIKEGSTRAVYNDADIYLLDDPFSTVDAQTAAVLFNDCVMAALRNKTVILVPHQVEFLSEIDTILVMDGGSITQIGSYTELLMSGTACQELVNAHRDAMTVVDPLSNENKGQQEDTDTLQAEEYSKCYSTQQKSEGEISALGLPGVQLTEEEEKGTGDFGWRPFLDYIVVSKGYLFLSLAILSQFGFVIFQAAATYWLAIAIQIPKISSGLLIGVYTGISTLSAVFVHLRSIYSAHLGLKASKAFFYGFINSIFKAPMLFFDSTPVGRILTRASSDLSILDFDLPLSIGFVAAGSIELVAAIGVIAFVTWEVLIVAILVMIAVTYIQRIIRQEFSECTVITVAHRVPTVIDSDMVMVLSYGKLIEYDKPARLMGIESGFSKLVAEYWSSCRKGSSQAFSSYQ</sequence>
<comment type="subcellular location">
    <subcellularLocation>
        <location evidence="1">Membrane</location>
        <topology evidence="1">Multi-pass membrane protein</topology>
    </subcellularLocation>
</comment>
<dbReference type="Gene3D" id="1.20.1560.10">
    <property type="entry name" value="ABC transporter type 1, transmembrane domain"/>
    <property type="match status" value="2"/>
</dbReference>
<feature type="transmembrane region" description="Helical" evidence="11">
    <location>
        <begin position="850"/>
        <end position="868"/>
    </location>
</feature>
<dbReference type="GO" id="GO:0016020">
    <property type="term" value="C:membrane"/>
    <property type="evidence" value="ECO:0007669"/>
    <property type="project" value="UniProtKB-SubCell"/>
</dbReference>
<dbReference type="Pfam" id="PF00005">
    <property type="entry name" value="ABC_tran"/>
    <property type="match status" value="1"/>
</dbReference>
<keyword evidence="15" id="KW-1185">Reference proteome</keyword>
<dbReference type="PROSITE" id="PS50893">
    <property type="entry name" value="ABC_TRANSPORTER_2"/>
    <property type="match status" value="1"/>
</dbReference>
<protein>
    <recommendedName>
        <fullName evidence="3">ABC-type xenobiotic transporter</fullName>
        <ecNumber evidence="3">7.6.2.2</ecNumber>
    </recommendedName>
</protein>
<evidence type="ECO:0000256" key="2">
    <source>
        <dbReference type="ARBA" id="ARBA00009726"/>
    </source>
</evidence>
<dbReference type="InterPro" id="IPR003439">
    <property type="entry name" value="ABC_transporter-like_ATP-bd"/>
</dbReference>
<dbReference type="PANTHER" id="PTHR24223:SF108">
    <property type="entry name" value="ABC TRANSPORTER C FAMILY MEMBER 8"/>
    <property type="match status" value="1"/>
</dbReference>
<proteinExistence type="inferred from homology"/>
<evidence type="ECO:0000256" key="3">
    <source>
        <dbReference type="ARBA" id="ARBA00012191"/>
    </source>
</evidence>
<feature type="domain" description="ABC transmembrane type-1" evidence="13">
    <location>
        <begin position="177"/>
        <end position="413"/>
    </location>
</feature>
<evidence type="ECO:0000256" key="1">
    <source>
        <dbReference type="ARBA" id="ARBA00004141"/>
    </source>
</evidence>
<feature type="domain" description="ABC transmembrane type-1" evidence="13">
    <location>
        <begin position="721"/>
        <end position="873"/>
    </location>
</feature>
<evidence type="ECO:0000256" key="5">
    <source>
        <dbReference type="ARBA" id="ARBA00022692"/>
    </source>
</evidence>
<keyword evidence="9 11" id="KW-0472">Membrane</keyword>
<dbReference type="InterPro" id="IPR036640">
    <property type="entry name" value="ABC1_TM_sf"/>
</dbReference>
<dbReference type="Pfam" id="PF00664">
    <property type="entry name" value="ABC_membrane"/>
    <property type="match status" value="2"/>
</dbReference>
<dbReference type="GO" id="GO:0008559">
    <property type="term" value="F:ABC-type xenobiotic transporter activity"/>
    <property type="evidence" value="ECO:0007669"/>
    <property type="project" value="UniProtKB-EC"/>
</dbReference>
<dbReference type="CDD" id="cd18579">
    <property type="entry name" value="ABC_6TM_ABCC_D1"/>
    <property type="match status" value="1"/>
</dbReference>
<dbReference type="GO" id="GO:0016887">
    <property type="term" value="F:ATP hydrolysis activity"/>
    <property type="evidence" value="ECO:0007669"/>
    <property type="project" value="InterPro"/>
</dbReference>
<feature type="transmembrane region" description="Helical" evidence="11">
    <location>
        <begin position="753"/>
        <end position="774"/>
    </location>
</feature>
<dbReference type="InterPro" id="IPR044746">
    <property type="entry name" value="ABCC_6TM_D1"/>
</dbReference>
<evidence type="ECO:0000256" key="7">
    <source>
        <dbReference type="ARBA" id="ARBA00022840"/>
    </source>
</evidence>
<evidence type="ECO:0000313" key="15">
    <source>
        <dbReference type="Proteomes" id="UP000323506"/>
    </source>
</evidence>
<dbReference type="SUPFAM" id="SSF90123">
    <property type="entry name" value="ABC transporter transmembrane region"/>
    <property type="match status" value="2"/>
</dbReference>
<dbReference type="SMART" id="SM00382">
    <property type="entry name" value="AAA"/>
    <property type="match status" value="1"/>
</dbReference>
<organism evidence="14 15">
    <name type="scientific">Gossypium darwinii</name>
    <name type="common">Darwin's cotton</name>
    <name type="synonym">Gossypium barbadense var. darwinii</name>
    <dbReference type="NCBI Taxonomy" id="34276"/>
    <lineage>
        <taxon>Eukaryota</taxon>
        <taxon>Viridiplantae</taxon>
        <taxon>Streptophyta</taxon>
        <taxon>Embryophyta</taxon>
        <taxon>Tracheophyta</taxon>
        <taxon>Spermatophyta</taxon>
        <taxon>Magnoliopsida</taxon>
        <taxon>eudicotyledons</taxon>
        <taxon>Gunneridae</taxon>
        <taxon>Pentapetalae</taxon>
        <taxon>rosids</taxon>
        <taxon>malvids</taxon>
        <taxon>Malvales</taxon>
        <taxon>Malvaceae</taxon>
        <taxon>Malvoideae</taxon>
        <taxon>Gossypium</taxon>
    </lineage>
</organism>
<evidence type="ECO:0000256" key="11">
    <source>
        <dbReference type="SAM" id="Phobius"/>
    </source>
</evidence>
<evidence type="ECO:0000256" key="4">
    <source>
        <dbReference type="ARBA" id="ARBA00022448"/>
    </source>
</evidence>
<evidence type="ECO:0000256" key="6">
    <source>
        <dbReference type="ARBA" id="ARBA00022741"/>
    </source>
</evidence>
<dbReference type="GO" id="GO:0005524">
    <property type="term" value="F:ATP binding"/>
    <property type="evidence" value="ECO:0007669"/>
    <property type="project" value="UniProtKB-KW"/>
</dbReference>
<dbReference type="Proteomes" id="UP000323506">
    <property type="component" value="Chromosome D10"/>
</dbReference>
<dbReference type="FunFam" id="1.20.1560.10:FF:000003">
    <property type="entry name" value="ABC transporter C family member 10"/>
    <property type="match status" value="1"/>
</dbReference>
<dbReference type="EC" id="7.6.2.2" evidence="3"/>
<evidence type="ECO:0000259" key="13">
    <source>
        <dbReference type="PROSITE" id="PS50929"/>
    </source>
</evidence>
<gene>
    <name evidence="14" type="ORF">ES288_D10G068900v1</name>
</gene>
<keyword evidence="6" id="KW-0547">Nucleotide-binding</keyword>
<keyword evidence="4" id="KW-0813">Transport</keyword>
<evidence type="ECO:0000256" key="8">
    <source>
        <dbReference type="ARBA" id="ARBA00022989"/>
    </source>
</evidence>
<dbReference type="InterPro" id="IPR027417">
    <property type="entry name" value="P-loop_NTPase"/>
</dbReference>
<evidence type="ECO:0000256" key="9">
    <source>
        <dbReference type="ARBA" id="ARBA00023136"/>
    </source>
</evidence>
<dbReference type="InterPro" id="IPR003593">
    <property type="entry name" value="AAA+_ATPase"/>
</dbReference>
<feature type="transmembrane region" description="Helical" evidence="11">
    <location>
        <begin position="265"/>
        <end position="289"/>
    </location>
</feature>
<keyword evidence="8 11" id="KW-1133">Transmembrane helix</keyword>
<name>A0A5D2B0G6_GOSDA</name>
<dbReference type="AlphaFoldDB" id="A0A5D2B0G6"/>
<dbReference type="PROSITE" id="PS50929">
    <property type="entry name" value="ABC_TM1F"/>
    <property type="match status" value="2"/>
</dbReference>
<evidence type="ECO:0000313" key="14">
    <source>
        <dbReference type="EMBL" id="TYG49112.1"/>
    </source>
</evidence>
<keyword evidence="5 11" id="KW-0812">Transmembrane</keyword>
<evidence type="ECO:0000259" key="12">
    <source>
        <dbReference type="PROSITE" id="PS50893"/>
    </source>
</evidence>
<keyword evidence="7" id="KW-0067">ATP-binding</keyword>
<accession>A0A5D2B0G6</accession>
<feature type="transmembrane region" description="Helical" evidence="11">
    <location>
        <begin position="357"/>
        <end position="378"/>
    </location>
</feature>
<evidence type="ECO:0000256" key="10">
    <source>
        <dbReference type="ARBA" id="ARBA00034018"/>
    </source>
</evidence>
<feature type="domain" description="ABC transporter" evidence="12">
    <location>
        <begin position="448"/>
        <end position="636"/>
    </location>
</feature>
<dbReference type="InterPro" id="IPR050173">
    <property type="entry name" value="ABC_transporter_C-like"/>
</dbReference>
<dbReference type="SUPFAM" id="SSF52540">
    <property type="entry name" value="P-loop containing nucleoside triphosphate hydrolases"/>
    <property type="match status" value="2"/>
</dbReference>
<dbReference type="PANTHER" id="PTHR24223">
    <property type="entry name" value="ATP-BINDING CASSETTE SUB-FAMILY C"/>
    <property type="match status" value="1"/>
</dbReference>